<dbReference type="GO" id="GO:0003677">
    <property type="term" value="F:DNA binding"/>
    <property type="evidence" value="ECO:0007669"/>
    <property type="project" value="UniProtKB-UniRule"/>
</dbReference>
<keyword evidence="11 16" id="KW-0234">DNA repair</keyword>
<dbReference type="GO" id="GO:0043137">
    <property type="term" value="P:DNA replication, removal of RNA primer"/>
    <property type="evidence" value="ECO:0007669"/>
    <property type="project" value="UniProtKB-UniRule"/>
</dbReference>
<dbReference type="CDD" id="cd09867">
    <property type="entry name" value="PIN_FEN1"/>
    <property type="match status" value="1"/>
</dbReference>
<dbReference type="GO" id="GO:0005730">
    <property type="term" value="C:nucleolus"/>
    <property type="evidence" value="ECO:0007669"/>
    <property type="project" value="UniProtKB-SubCell"/>
</dbReference>
<evidence type="ECO:0000256" key="10">
    <source>
        <dbReference type="ARBA" id="ARBA00023128"/>
    </source>
</evidence>
<dbReference type="SUPFAM" id="SSF47807">
    <property type="entry name" value="5' to 3' exonuclease, C-terminal subdomain"/>
    <property type="match status" value="1"/>
</dbReference>
<dbReference type="Pfam" id="PF00752">
    <property type="entry name" value="XPG_N"/>
    <property type="match status" value="1"/>
</dbReference>
<evidence type="ECO:0000256" key="9">
    <source>
        <dbReference type="ARBA" id="ARBA00022842"/>
    </source>
</evidence>
<evidence type="ECO:0000256" key="15">
    <source>
        <dbReference type="ARBA" id="ARBA00063178"/>
    </source>
</evidence>
<dbReference type="GO" id="GO:0017108">
    <property type="term" value="F:5'-flap endonuclease activity"/>
    <property type="evidence" value="ECO:0007669"/>
    <property type="project" value="UniProtKB-UniRule"/>
</dbReference>
<dbReference type="InterPro" id="IPR023426">
    <property type="entry name" value="Flap_endonuc"/>
</dbReference>
<dbReference type="Proteomes" id="UP001430356">
    <property type="component" value="Unassembled WGS sequence"/>
</dbReference>
<evidence type="ECO:0000259" key="17">
    <source>
        <dbReference type="SMART" id="SM00484"/>
    </source>
</evidence>
<gene>
    <name evidence="19" type="ORF">NESM_000249100</name>
</gene>
<dbReference type="GO" id="GO:0000287">
    <property type="term" value="F:magnesium ion binding"/>
    <property type="evidence" value="ECO:0007669"/>
    <property type="project" value="UniProtKB-UniRule"/>
</dbReference>
<evidence type="ECO:0000256" key="8">
    <source>
        <dbReference type="ARBA" id="ARBA00022839"/>
    </source>
</evidence>
<dbReference type="InterPro" id="IPR029060">
    <property type="entry name" value="PIN-like_dom_sf"/>
</dbReference>
<dbReference type="PANTHER" id="PTHR11081">
    <property type="entry name" value="FLAP ENDONUCLEASE FAMILY MEMBER"/>
    <property type="match status" value="1"/>
</dbReference>
<dbReference type="CDD" id="cd09907">
    <property type="entry name" value="H3TH_FEN1-Euk"/>
    <property type="match status" value="1"/>
</dbReference>
<evidence type="ECO:0000256" key="4">
    <source>
        <dbReference type="ARBA" id="ARBA00022723"/>
    </source>
</evidence>
<keyword evidence="12 16" id="KW-0539">Nucleus</keyword>
<evidence type="ECO:0000256" key="3">
    <source>
        <dbReference type="ARBA" id="ARBA00022722"/>
    </source>
</evidence>
<comment type="subcellular location">
    <subcellularLocation>
        <location evidence="16">Nucleus</location>
        <location evidence="16">Nucleolus</location>
    </subcellularLocation>
    <subcellularLocation>
        <location evidence="16">Nucleus</location>
        <location evidence="16">Nucleoplasm</location>
    </subcellularLocation>
    <subcellularLocation>
        <location evidence="16">Mitochondrion</location>
    </subcellularLocation>
    <text evidence="16">Resides mostly in the nucleoli and relocalizes to the nucleoplasm upon DNA damage.</text>
</comment>
<dbReference type="GO" id="GO:0006284">
    <property type="term" value="P:base-excision repair"/>
    <property type="evidence" value="ECO:0007669"/>
    <property type="project" value="UniProtKB-UniRule"/>
</dbReference>
<dbReference type="GO" id="GO:0008409">
    <property type="term" value="F:5'-3' exonuclease activity"/>
    <property type="evidence" value="ECO:0007669"/>
    <property type="project" value="UniProtKB-UniRule"/>
</dbReference>
<feature type="domain" description="XPG N-terminal" evidence="18">
    <location>
        <begin position="1"/>
        <end position="111"/>
    </location>
</feature>
<evidence type="ECO:0000313" key="20">
    <source>
        <dbReference type="Proteomes" id="UP001430356"/>
    </source>
</evidence>
<dbReference type="Pfam" id="PF00867">
    <property type="entry name" value="XPG_I"/>
    <property type="match status" value="1"/>
</dbReference>
<evidence type="ECO:0000256" key="11">
    <source>
        <dbReference type="ARBA" id="ARBA00023204"/>
    </source>
</evidence>
<dbReference type="InterPro" id="IPR008918">
    <property type="entry name" value="HhH2"/>
</dbReference>
<dbReference type="GO" id="GO:0005739">
    <property type="term" value="C:mitochondrion"/>
    <property type="evidence" value="ECO:0007669"/>
    <property type="project" value="UniProtKB-SubCell"/>
</dbReference>
<evidence type="ECO:0000256" key="14">
    <source>
        <dbReference type="ARBA" id="ARBA00034726"/>
    </source>
</evidence>
<dbReference type="EC" id="3.1.-.-" evidence="16"/>
<dbReference type="InterPro" id="IPR036279">
    <property type="entry name" value="5-3_exonuclease_C_sf"/>
</dbReference>
<dbReference type="FunFam" id="3.40.50.1010:FF:000016">
    <property type="entry name" value="Flap endonuclease 1"/>
    <property type="match status" value="1"/>
</dbReference>
<dbReference type="GO" id="GO:0005654">
    <property type="term" value="C:nucleoplasm"/>
    <property type="evidence" value="ECO:0007669"/>
    <property type="project" value="UniProtKB-SubCell"/>
</dbReference>
<dbReference type="HAMAP" id="MF_00614">
    <property type="entry name" value="Fen"/>
    <property type="match status" value="1"/>
</dbReference>
<keyword evidence="6 16" id="KW-0227">DNA damage</keyword>
<evidence type="ECO:0000256" key="5">
    <source>
        <dbReference type="ARBA" id="ARBA00022759"/>
    </source>
</evidence>
<dbReference type="SMART" id="SM00485">
    <property type="entry name" value="XPGN"/>
    <property type="match status" value="1"/>
</dbReference>
<evidence type="ECO:0000256" key="6">
    <source>
        <dbReference type="ARBA" id="ARBA00022763"/>
    </source>
</evidence>
<dbReference type="InterPro" id="IPR006084">
    <property type="entry name" value="XPG/Rad2"/>
</dbReference>
<evidence type="ECO:0000256" key="2">
    <source>
        <dbReference type="ARBA" id="ARBA00022705"/>
    </source>
</evidence>
<dbReference type="AlphaFoldDB" id="A0AAW0FCN5"/>
<comment type="caution">
    <text evidence="19">The sequence shown here is derived from an EMBL/GenBank/DDBJ whole genome shotgun (WGS) entry which is preliminary data.</text>
</comment>
<keyword evidence="3 16" id="KW-0540">Nuclease</keyword>
<dbReference type="PROSITE" id="PS00841">
    <property type="entry name" value="XPG_1"/>
    <property type="match status" value="1"/>
</dbReference>
<dbReference type="EMBL" id="JAECZO010000020">
    <property type="protein sequence ID" value="KAK7201822.1"/>
    <property type="molecule type" value="Genomic_DNA"/>
</dbReference>
<comment type="cofactor">
    <cofactor evidence="16">
        <name>Mg(2+)</name>
        <dbReference type="ChEBI" id="CHEBI:18420"/>
    </cofactor>
    <text evidence="16">Binds 2 magnesium ions per subunit. They probably participate in the reaction catalyzed by the enzyme. May bind an additional third magnesium ion after substrate binding.</text>
</comment>
<evidence type="ECO:0000256" key="13">
    <source>
        <dbReference type="ARBA" id="ARBA00029382"/>
    </source>
</evidence>
<dbReference type="PROSITE" id="PS00842">
    <property type="entry name" value="XPG_2"/>
    <property type="match status" value="1"/>
</dbReference>
<dbReference type="SMART" id="SM00279">
    <property type="entry name" value="HhH2"/>
    <property type="match status" value="1"/>
</dbReference>
<evidence type="ECO:0000256" key="1">
    <source>
        <dbReference type="ARBA" id="ARBA00022553"/>
    </source>
</evidence>
<accession>A0AAW0FCN5</accession>
<keyword evidence="8 16" id="KW-0269">Exonuclease</keyword>
<keyword evidence="20" id="KW-1185">Reference proteome</keyword>
<dbReference type="FunFam" id="1.10.150.20:FF:000009">
    <property type="entry name" value="Flap endonuclease 1"/>
    <property type="match status" value="1"/>
</dbReference>
<keyword evidence="1 16" id="KW-0597">Phosphoprotein</keyword>
<evidence type="ECO:0000256" key="16">
    <source>
        <dbReference type="HAMAP-Rule" id="MF_03140"/>
    </source>
</evidence>
<name>A0AAW0FCN5_9TRYP</name>
<dbReference type="InterPro" id="IPR006085">
    <property type="entry name" value="XPG_DNA_repair_N"/>
</dbReference>
<keyword evidence="2 16" id="KW-0235">DNA replication</keyword>
<evidence type="ECO:0000256" key="12">
    <source>
        <dbReference type="ARBA" id="ARBA00023242"/>
    </source>
</evidence>
<dbReference type="InterPro" id="IPR019974">
    <property type="entry name" value="XPG_CS"/>
</dbReference>
<evidence type="ECO:0000256" key="7">
    <source>
        <dbReference type="ARBA" id="ARBA00022801"/>
    </source>
</evidence>
<keyword evidence="4 16" id="KW-0479">Metal-binding</keyword>
<protein>
    <recommendedName>
        <fullName evidence="16">Flap endonuclease 1</fullName>
        <shortName evidence="16">FEN-1</shortName>
        <ecNumber evidence="16">3.1.-.-</ecNumber>
    </recommendedName>
    <alternativeName>
        <fullName evidence="16">Flap structure-specific endonuclease 1</fullName>
    </alternativeName>
</protein>
<comment type="subunit">
    <text evidence="15">Interacts with PCNA1 and PCNA2. Three molecules of FEN1 bind to one PCNA trimer with each molecule binding to one PCNA monomer. PCNA stimulates the nuclease activity without altering cleavage specificity.</text>
</comment>
<feature type="domain" description="XPG-I" evidence="17">
    <location>
        <begin position="150"/>
        <end position="222"/>
    </location>
</feature>
<dbReference type="SMART" id="SM00484">
    <property type="entry name" value="XPGI"/>
    <property type="match status" value="1"/>
</dbReference>
<comment type="function">
    <text evidence="13 16">Structure-specific nuclease with 5'-flap endonuclease and 5'-3' exonuclease activities involved in DNA replication and repair. During DNA replication, cleaves the 5'-overhanging flap structure that is generated by displacement synthesis when DNA polymerase encounters the 5'-end of a downstream Okazaki fragment. It enters the flap from the 5'-end and then tracks to cleave the flap base, leaving a nick for ligation. Also involved in the long patch base excision repair (LP-BER) pathway, by cleaving within the apurinic/apyrimidinic (AP) site-terminated flap. Acts as a genome stabilization factor that prevents flaps from equilibrating into structures that lead to duplications and deletions. Also possesses 5'-3' exonuclease activity on nicked or gapped double-stranded DNA, and exhibits RNase H activity. Also involved in replication and repair of rDNA and in repairing mitochondrial DNA.</text>
</comment>
<keyword evidence="10 16" id="KW-0496">Mitochondrion</keyword>
<evidence type="ECO:0000259" key="18">
    <source>
        <dbReference type="SMART" id="SM00485"/>
    </source>
</evidence>
<dbReference type="SUPFAM" id="SSF88723">
    <property type="entry name" value="PIN domain-like"/>
    <property type="match status" value="1"/>
</dbReference>
<organism evidence="19 20">
    <name type="scientific">Novymonas esmeraldas</name>
    <dbReference type="NCBI Taxonomy" id="1808958"/>
    <lineage>
        <taxon>Eukaryota</taxon>
        <taxon>Discoba</taxon>
        <taxon>Euglenozoa</taxon>
        <taxon>Kinetoplastea</taxon>
        <taxon>Metakinetoplastina</taxon>
        <taxon>Trypanosomatida</taxon>
        <taxon>Trypanosomatidae</taxon>
        <taxon>Novymonas</taxon>
    </lineage>
</organism>
<keyword evidence="9 16" id="KW-0460">Magnesium</keyword>
<proteinExistence type="inferred from homology"/>
<comment type="similarity">
    <text evidence="14 16">Belongs to the XPG/RAD2 endonuclease family. FEN1 subfamily.</text>
</comment>
<dbReference type="PANTHER" id="PTHR11081:SF9">
    <property type="entry name" value="FLAP ENDONUCLEASE 1"/>
    <property type="match status" value="1"/>
</dbReference>
<reference evidence="19 20" key="1">
    <citation type="journal article" date="2021" name="MBio">
        <title>A New Model Trypanosomatid, Novymonas esmeraldas: Genomic Perception of Its 'Candidatus Pandoraea novymonadis' Endosymbiont.</title>
        <authorList>
            <person name="Zakharova A."/>
            <person name="Saura A."/>
            <person name="Butenko A."/>
            <person name="Podesvova L."/>
            <person name="Warmusova S."/>
            <person name="Kostygov A.Y."/>
            <person name="Nenarokova A."/>
            <person name="Lukes J."/>
            <person name="Opperdoes F.R."/>
            <person name="Yurchenko V."/>
        </authorList>
    </citation>
    <scope>NUCLEOTIDE SEQUENCE [LARGE SCALE GENOMIC DNA]</scope>
    <source>
        <strain evidence="19 20">E262AT.01</strain>
    </source>
</reference>
<evidence type="ECO:0000313" key="19">
    <source>
        <dbReference type="EMBL" id="KAK7201822.1"/>
    </source>
</evidence>
<keyword evidence="7 16" id="KW-0378">Hydrolase</keyword>
<dbReference type="Gene3D" id="1.10.150.20">
    <property type="entry name" value="5' to 3' exonuclease, C-terminal subdomain"/>
    <property type="match status" value="1"/>
</dbReference>
<dbReference type="Gene3D" id="3.40.50.1010">
    <property type="entry name" value="5'-nuclease"/>
    <property type="match status" value="1"/>
</dbReference>
<dbReference type="InterPro" id="IPR006086">
    <property type="entry name" value="XPG-I_dom"/>
</dbReference>
<sequence length="395" mass="43890">MGILGLSKLLYDKSPNAIREQELKNFFGRRIAIDASMSIYQFIIAMKGFQDGQGMELTNEQGDVTSHLNGLFARTLRMIDDGLRPIYVFDGKPPQLKAEELETRRQKAAEAEKEFEKAKDAGDDELMEKMSKRTVRVSREQIEECKKLLQLMGVPVIQAPSEAEAQCAELVKKGKAWAVGTEDMDALTFGATIMLRHLNASDAKKRPIAEIHLDEVLRTTGLSMDQFIDLCILLGCDYVPKVPGIGPQKAWEGIQRYGSIEAFLESLDTTKHSVPPDFYFKEARAFFQNPEVTPAEEVEIQFTEPDEAGLIQFLVREKLFNAERVNKGIARLRAALVKKTQGRLDSFFTITKAPAPPAAARVALSGAKRPRDGKAVHVTGTLQKAAGGHKKAVKK</sequence>
<keyword evidence="5 16" id="KW-0255">Endonuclease</keyword>
<dbReference type="PRINTS" id="PR00853">
    <property type="entry name" value="XPGRADSUPER"/>
</dbReference>